<dbReference type="KEGG" id="nko:Niako_1137"/>
<dbReference type="AlphaFoldDB" id="G8TIZ5"/>
<reference evidence="2 3" key="1">
    <citation type="submission" date="2011-12" db="EMBL/GenBank/DDBJ databases">
        <title>The complete genome of Niastella koreensis GR20-10.</title>
        <authorList>
            <consortium name="US DOE Joint Genome Institute (JGI-PGF)"/>
            <person name="Lucas S."/>
            <person name="Han J."/>
            <person name="Lapidus A."/>
            <person name="Bruce D."/>
            <person name="Goodwin L."/>
            <person name="Pitluck S."/>
            <person name="Peters L."/>
            <person name="Kyrpides N."/>
            <person name="Mavromatis K."/>
            <person name="Ivanova N."/>
            <person name="Mikhailova N."/>
            <person name="Davenport K."/>
            <person name="Saunders E."/>
            <person name="Detter J.C."/>
            <person name="Tapia R."/>
            <person name="Han C."/>
            <person name="Land M."/>
            <person name="Hauser L."/>
            <person name="Markowitz V."/>
            <person name="Cheng J.-F."/>
            <person name="Hugenholtz P."/>
            <person name="Woyke T."/>
            <person name="Wu D."/>
            <person name="Tindall B."/>
            <person name="Pomrenke H."/>
            <person name="Brambilla E."/>
            <person name="Klenk H.-P."/>
            <person name="Eisen J.A."/>
        </authorList>
    </citation>
    <scope>NUCLEOTIDE SEQUENCE [LARGE SCALE GENOMIC DNA]</scope>
    <source>
        <strain evidence="3">DSM 17620 / KACC 11465 / NBRC 106392 / GR20-10</strain>
    </source>
</reference>
<dbReference type="InterPro" id="IPR013249">
    <property type="entry name" value="RNA_pol_sigma70_r4_t2"/>
</dbReference>
<dbReference type="HOGENOM" id="CLU_085936_0_0_10"/>
<dbReference type="GO" id="GO:0003677">
    <property type="term" value="F:DNA binding"/>
    <property type="evidence" value="ECO:0007669"/>
    <property type="project" value="InterPro"/>
</dbReference>
<proteinExistence type="predicted"/>
<organism evidence="2 3">
    <name type="scientific">Niastella koreensis (strain DSM 17620 / KACC 11465 / NBRC 106392 / GR20-10)</name>
    <dbReference type="NCBI Taxonomy" id="700598"/>
    <lineage>
        <taxon>Bacteria</taxon>
        <taxon>Pseudomonadati</taxon>
        <taxon>Bacteroidota</taxon>
        <taxon>Chitinophagia</taxon>
        <taxon>Chitinophagales</taxon>
        <taxon>Chitinophagaceae</taxon>
        <taxon>Niastella</taxon>
    </lineage>
</organism>
<evidence type="ECO:0000259" key="1">
    <source>
        <dbReference type="Pfam" id="PF08281"/>
    </source>
</evidence>
<sequence length="231" mass="25761">MGHYNGKTRGNEYICEKLGEFMANISRASVISGDIIGSSQLKPASRKKLQQLLSLFFEGTTLEWLDLRAQQYRGDSIQITLTINRLAALRIALLLQTCLLKDNFKIRLAIGVGDISFKSGEVITSDGSAFQASGPYLDALTKSGEMISIAGFDEEFTSEWQVHSASLNYILERLTRQQAEAVYLQLQDHTQASIAKKLKIKQPSVHQRLQAAGWPVVQKILNRFESVIPMV</sequence>
<dbReference type="STRING" id="700598.Niako_1137"/>
<name>G8TIZ5_NIAKG</name>
<accession>G8TIZ5</accession>
<dbReference type="Proteomes" id="UP000005438">
    <property type="component" value="Chromosome"/>
</dbReference>
<dbReference type="GO" id="GO:0016987">
    <property type="term" value="F:sigma factor activity"/>
    <property type="evidence" value="ECO:0007669"/>
    <property type="project" value="InterPro"/>
</dbReference>
<dbReference type="EMBL" id="CP003178">
    <property type="protein sequence ID" value="AEV97512.1"/>
    <property type="molecule type" value="Genomic_DNA"/>
</dbReference>
<evidence type="ECO:0000313" key="3">
    <source>
        <dbReference type="Proteomes" id="UP000005438"/>
    </source>
</evidence>
<dbReference type="Pfam" id="PF08281">
    <property type="entry name" value="Sigma70_r4_2"/>
    <property type="match status" value="1"/>
</dbReference>
<dbReference type="eggNOG" id="COG1595">
    <property type="taxonomic scope" value="Bacteria"/>
</dbReference>
<feature type="domain" description="RNA polymerase sigma factor 70 region 4 type 2" evidence="1">
    <location>
        <begin position="169"/>
        <end position="212"/>
    </location>
</feature>
<evidence type="ECO:0000313" key="2">
    <source>
        <dbReference type="EMBL" id="AEV97512.1"/>
    </source>
</evidence>
<protein>
    <submittedName>
        <fullName evidence="2">Sigma-70 region 4 type 2</fullName>
    </submittedName>
</protein>
<gene>
    <name evidence="2" type="ordered locus">Niako_1137</name>
</gene>
<dbReference type="GO" id="GO:0006352">
    <property type="term" value="P:DNA-templated transcription initiation"/>
    <property type="evidence" value="ECO:0007669"/>
    <property type="project" value="InterPro"/>
</dbReference>